<evidence type="ECO:0000259" key="3">
    <source>
        <dbReference type="Pfam" id="PF05368"/>
    </source>
</evidence>
<dbReference type="Proteomes" id="UP000232883">
    <property type="component" value="Chromosome"/>
</dbReference>
<dbReference type="Gene3D" id="3.90.25.10">
    <property type="entry name" value="UDP-galactose 4-epimerase, domain 1"/>
    <property type="match status" value="1"/>
</dbReference>
<dbReference type="SUPFAM" id="SSF51735">
    <property type="entry name" value="NAD(P)-binding Rossmann-fold domains"/>
    <property type="match status" value="1"/>
</dbReference>
<keyword evidence="2" id="KW-0521">NADP</keyword>
<name>A0A2K8YT94_9BACT</name>
<feature type="domain" description="NmrA-like" evidence="3">
    <location>
        <begin position="5"/>
        <end position="258"/>
    </location>
</feature>
<gene>
    <name evidence="4" type="ORF">CWM47_02640</name>
</gene>
<comment type="similarity">
    <text evidence="1">Belongs to the NmrA-type oxidoreductase family.</text>
</comment>
<dbReference type="AlphaFoldDB" id="A0A2K8YT94"/>
<reference evidence="4 5" key="1">
    <citation type="submission" date="2017-11" db="EMBL/GenBank/DDBJ databases">
        <title>Taxonomic description and genome sequences of Spirosoma HA7 sp. nov., isolated from pollen microhabitat of Corylus avellana.</title>
        <authorList>
            <person name="Ambika Manirajan B."/>
            <person name="Suarez C."/>
            <person name="Ratering S."/>
            <person name="Geissler-Plaum R."/>
            <person name="Cardinale M."/>
            <person name="Sylvia S."/>
        </authorList>
    </citation>
    <scope>NUCLEOTIDE SEQUENCE [LARGE SCALE GENOMIC DNA]</scope>
    <source>
        <strain evidence="4 5">HA7</strain>
    </source>
</reference>
<sequence>MTVKPVILVTGATGNQGRAVTKSLLEQGEFTVRALVRNKASEKANALETLGAELVAGDYEDLASLENALQGVWGVFSMQDFAHGVDAEVNQGKTVADLAKKVGVRQFVYSSVGSANRHTGIPHFDSKYQIEAYIRAIGLPYTILRPVYFMYNYRNMQAMIDDGLIALPLSPDTKLQQLSEADYGNMVATVFADSARFLGKELDLASVSISMTELAATLSEVLNKPVRYQQLSLDRFREQAGDEMSLMFSWFESVGYSANLAELETMFFPLSSVDAYLVHHWETT</sequence>
<evidence type="ECO:0000256" key="1">
    <source>
        <dbReference type="ARBA" id="ARBA00006328"/>
    </source>
</evidence>
<dbReference type="PANTHER" id="PTHR42748:SF7">
    <property type="entry name" value="NMRA LIKE REDOX SENSOR 1-RELATED"/>
    <property type="match status" value="1"/>
</dbReference>
<dbReference type="InterPro" id="IPR051164">
    <property type="entry name" value="NmrA-like_oxidored"/>
</dbReference>
<dbReference type="RefSeq" id="WP_100986232.1">
    <property type="nucleotide sequence ID" value="NZ_CP025096.1"/>
</dbReference>
<dbReference type="PANTHER" id="PTHR42748">
    <property type="entry name" value="NITROGEN METABOLITE REPRESSION PROTEIN NMRA FAMILY MEMBER"/>
    <property type="match status" value="1"/>
</dbReference>
<keyword evidence="5" id="KW-1185">Reference proteome</keyword>
<dbReference type="Pfam" id="PF05368">
    <property type="entry name" value="NmrA"/>
    <property type="match status" value="1"/>
</dbReference>
<dbReference type="KEGG" id="spir:CWM47_02640"/>
<dbReference type="InterPro" id="IPR008030">
    <property type="entry name" value="NmrA-like"/>
</dbReference>
<evidence type="ECO:0000256" key="2">
    <source>
        <dbReference type="ARBA" id="ARBA00022857"/>
    </source>
</evidence>
<dbReference type="EMBL" id="CP025096">
    <property type="protein sequence ID" value="AUD00809.1"/>
    <property type="molecule type" value="Genomic_DNA"/>
</dbReference>
<proteinExistence type="inferred from homology"/>
<dbReference type="CDD" id="cd05251">
    <property type="entry name" value="NmrA_like_SDR_a"/>
    <property type="match status" value="1"/>
</dbReference>
<dbReference type="Gene3D" id="3.40.50.720">
    <property type="entry name" value="NAD(P)-binding Rossmann-like Domain"/>
    <property type="match status" value="1"/>
</dbReference>
<evidence type="ECO:0000313" key="5">
    <source>
        <dbReference type="Proteomes" id="UP000232883"/>
    </source>
</evidence>
<organism evidence="4 5">
    <name type="scientific">Spirosoma pollinicola</name>
    <dbReference type="NCBI Taxonomy" id="2057025"/>
    <lineage>
        <taxon>Bacteria</taxon>
        <taxon>Pseudomonadati</taxon>
        <taxon>Bacteroidota</taxon>
        <taxon>Cytophagia</taxon>
        <taxon>Cytophagales</taxon>
        <taxon>Cytophagaceae</taxon>
        <taxon>Spirosoma</taxon>
    </lineage>
</organism>
<accession>A0A2K8YT94</accession>
<protein>
    <submittedName>
        <fullName evidence="4">NmrA/HSCARG family protein</fullName>
    </submittedName>
</protein>
<evidence type="ECO:0000313" key="4">
    <source>
        <dbReference type="EMBL" id="AUD00809.1"/>
    </source>
</evidence>
<dbReference type="InterPro" id="IPR036291">
    <property type="entry name" value="NAD(P)-bd_dom_sf"/>
</dbReference>
<dbReference type="OrthoDB" id="9780595at2"/>